<dbReference type="Proteomes" id="UP000694545">
    <property type="component" value="Unplaced"/>
</dbReference>
<evidence type="ECO:0000313" key="19">
    <source>
        <dbReference type="Proteomes" id="UP000694545"/>
    </source>
</evidence>
<evidence type="ECO:0000256" key="6">
    <source>
        <dbReference type="ARBA" id="ARBA00023040"/>
    </source>
</evidence>
<comment type="similarity">
    <text evidence="12">Belongs to the chemokine-like receptor (CMKLR) family.</text>
</comment>
<evidence type="ECO:0000256" key="3">
    <source>
        <dbReference type="ARBA" id="ARBA00022553"/>
    </source>
</evidence>
<evidence type="ECO:0000256" key="10">
    <source>
        <dbReference type="ARBA" id="ARBA00023180"/>
    </source>
</evidence>
<evidence type="ECO:0000256" key="8">
    <source>
        <dbReference type="ARBA" id="ARBA00023157"/>
    </source>
</evidence>
<keyword evidence="8" id="KW-1015">Disulfide bond</keyword>
<evidence type="ECO:0000256" key="12">
    <source>
        <dbReference type="ARBA" id="ARBA00025736"/>
    </source>
</evidence>
<feature type="domain" description="G-protein coupled receptors family 1 profile" evidence="17">
    <location>
        <begin position="72"/>
        <end position="323"/>
    </location>
</feature>
<evidence type="ECO:0000256" key="9">
    <source>
        <dbReference type="ARBA" id="ARBA00023170"/>
    </source>
</evidence>
<dbReference type="Gene3D" id="1.20.1070.10">
    <property type="entry name" value="Rhodopsin 7-helix transmembrane proteins"/>
    <property type="match status" value="1"/>
</dbReference>
<dbReference type="PROSITE" id="PS50262">
    <property type="entry name" value="G_PROTEIN_RECEP_F1_2"/>
    <property type="match status" value="1"/>
</dbReference>
<dbReference type="CTD" id="1240"/>
<keyword evidence="3" id="KW-0597">Phosphoprotein</keyword>
<proteinExistence type="inferred from homology"/>
<dbReference type="Ensembl" id="ENSVKKT00000013219.1">
    <property type="protein sequence ID" value="ENSVKKP00000012906.1"/>
    <property type="gene ID" value="ENSVKKG00000008941.1"/>
</dbReference>
<organism evidence="18 19">
    <name type="scientific">Varanus komodoensis</name>
    <name type="common">Komodo dragon</name>
    <dbReference type="NCBI Taxonomy" id="61221"/>
    <lineage>
        <taxon>Eukaryota</taxon>
        <taxon>Metazoa</taxon>
        <taxon>Chordata</taxon>
        <taxon>Craniata</taxon>
        <taxon>Vertebrata</taxon>
        <taxon>Euteleostomi</taxon>
        <taxon>Lepidosauria</taxon>
        <taxon>Squamata</taxon>
        <taxon>Bifurcata</taxon>
        <taxon>Unidentata</taxon>
        <taxon>Episquamata</taxon>
        <taxon>Toxicofera</taxon>
        <taxon>Anguimorpha</taxon>
        <taxon>Paleoanguimorpha</taxon>
        <taxon>Varanoidea</taxon>
        <taxon>Varanidae</taxon>
        <taxon>Varanus</taxon>
    </lineage>
</organism>
<dbReference type="KEGG" id="vko:123028718"/>
<dbReference type="RefSeq" id="XP_044296864.1">
    <property type="nucleotide sequence ID" value="XM_044440929.1"/>
</dbReference>
<dbReference type="GO" id="GO:0007200">
    <property type="term" value="P:phospholipase C-activating G protein-coupled receptor signaling pathway"/>
    <property type="evidence" value="ECO:0007669"/>
    <property type="project" value="TreeGrafter"/>
</dbReference>
<feature type="transmembrane region" description="Helical" evidence="16">
    <location>
        <begin position="266"/>
        <end position="285"/>
    </location>
</feature>
<keyword evidence="7 16" id="KW-0472">Membrane</keyword>
<feature type="transmembrane region" description="Helical" evidence="16">
    <location>
        <begin position="92"/>
        <end position="116"/>
    </location>
</feature>
<keyword evidence="2" id="KW-1003">Cell membrane</keyword>
<dbReference type="InterPro" id="IPR000276">
    <property type="entry name" value="GPCR_Rhodpsn"/>
</dbReference>
<keyword evidence="10" id="KW-0325">Glycoprotein</keyword>
<evidence type="ECO:0000256" key="13">
    <source>
        <dbReference type="ARBA" id="ARBA00026211"/>
    </source>
</evidence>
<dbReference type="FunFam" id="1.20.1070.10:FF:000034">
    <property type="entry name" value="G-protein coupled receptor 1"/>
    <property type="match status" value="1"/>
</dbReference>
<reference evidence="18" key="1">
    <citation type="submission" date="2025-08" db="UniProtKB">
        <authorList>
            <consortium name="Ensembl"/>
        </authorList>
    </citation>
    <scope>IDENTIFICATION</scope>
</reference>
<dbReference type="GeneID" id="123028718"/>
<evidence type="ECO:0000256" key="7">
    <source>
        <dbReference type="ARBA" id="ARBA00023136"/>
    </source>
</evidence>
<evidence type="ECO:0000256" key="4">
    <source>
        <dbReference type="ARBA" id="ARBA00022692"/>
    </source>
</evidence>
<evidence type="ECO:0000256" key="1">
    <source>
        <dbReference type="ARBA" id="ARBA00004651"/>
    </source>
</evidence>
<feature type="transmembrane region" description="Helical" evidence="16">
    <location>
        <begin position="136"/>
        <end position="158"/>
    </location>
</feature>
<evidence type="ECO:0000256" key="16">
    <source>
        <dbReference type="SAM" id="Phobius"/>
    </source>
</evidence>
<evidence type="ECO:0000256" key="5">
    <source>
        <dbReference type="ARBA" id="ARBA00022989"/>
    </source>
</evidence>
<dbReference type="OrthoDB" id="6088892at2759"/>
<keyword evidence="19" id="KW-1185">Reference proteome</keyword>
<dbReference type="GO" id="GO:0004930">
    <property type="term" value="F:G protein-coupled receptor activity"/>
    <property type="evidence" value="ECO:0007669"/>
    <property type="project" value="UniProtKB-KW"/>
</dbReference>
<feature type="transmembrane region" description="Helical" evidence="16">
    <location>
        <begin position="232"/>
        <end position="254"/>
    </location>
</feature>
<accession>A0A8D2JDA7</accession>
<dbReference type="GO" id="GO:0005886">
    <property type="term" value="C:plasma membrane"/>
    <property type="evidence" value="ECO:0007669"/>
    <property type="project" value="UniProtKB-SubCell"/>
</dbReference>
<feature type="transmembrane region" description="Helical" evidence="16">
    <location>
        <begin position="59"/>
        <end position="80"/>
    </location>
</feature>
<dbReference type="PRINTS" id="PR01126">
    <property type="entry name" value="DEZORPHANR"/>
</dbReference>
<dbReference type="OMA" id="IIMSCPS"/>
<dbReference type="GO" id="GO:0004875">
    <property type="term" value="F:complement receptor activity"/>
    <property type="evidence" value="ECO:0007669"/>
    <property type="project" value="TreeGrafter"/>
</dbReference>
<sequence length="373" mass="41848">MDGYSDLTRNATSAVTPVTVFSYDYEDYFYLEGQNSTPEAPPTLESSRSTSFLLQVLPVGIYSVTCLLGLLGNGLVIAMVTLKMKKSTSTVWFLNLALADFLFNVFLPLNIAYTAMGYHWAFGRCMCKVNSLLLNLNMYTSVFLLTMISFDRCVSVVFPVWAQNHRSPKLAWALCALIWALGFLMSSPSLVFRDVFVKHNAIACFNNFSLSQSQSDAQLGRTRHLAVTVARFLAGFVVPLAVITACYLVIVFRLRRNRLAKSKKPLRIIVALIVIFFSCWCPYHVFHLLETQHHLVPPSLLRVGLPIVTAIAVSNSCMNPVLYVFMGQDFKNFKVAILSRLANALSEETVHGSLSRRSFTRQYSITEKETTLL</sequence>
<keyword evidence="5 16" id="KW-1133">Transmembrane helix</keyword>
<dbReference type="GO" id="GO:0007204">
    <property type="term" value="P:positive regulation of cytosolic calcium ion concentration"/>
    <property type="evidence" value="ECO:0007669"/>
    <property type="project" value="TreeGrafter"/>
</dbReference>
<evidence type="ECO:0000256" key="2">
    <source>
        <dbReference type="ARBA" id="ARBA00022475"/>
    </source>
</evidence>
<dbReference type="PRINTS" id="PR00237">
    <property type="entry name" value="GPCRRHODOPSN"/>
</dbReference>
<dbReference type="AlphaFoldDB" id="A0A8D2JDA7"/>
<name>A0A8D2JDA7_VARKO</name>
<evidence type="ECO:0000259" key="17">
    <source>
        <dbReference type="PROSITE" id="PS50262"/>
    </source>
</evidence>
<evidence type="ECO:0000256" key="14">
    <source>
        <dbReference type="ARBA" id="ARBA00030532"/>
    </source>
</evidence>
<keyword evidence="6 15" id="KW-0297">G-protein coupled receptor</keyword>
<keyword evidence="9 15" id="KW-0675">Receptor</keyword>
<comment type="similarity">
    <text evidence="15">Belongs to the G-protein coupled receptor 1 family.</text>
</comment>
<dbReference type="PROSITE" id="PS00237">
    <property type="entry name" value="G_PROTEIN_RECEP_F1_1"/>
    <property type="match status" value="1"/>
</dbReference>
<evidence type="ECO:0000256" key="11">
    <source>
        <dbReference type="ARBA" id="ARBA00023224"/>
    </source>
</evidence>
<dbReference type="GO" id="GO:0006954">
    <property type="term" value="P:inflammatory response"/>
    <property type="evidence" value="ECO:0007669"/>
    <property type="project" value="TreeGrafter"/>
</dbReference>
<evidence type="ECO:0000256" key="15">
    <source>
        <dbReference type="RuleBase" id="RU000688"/>
    </source>
</evidence>
<reference evidence="18" key="2">
    <citation type="submission" date="2025-09" db="UniProtKB">
        <authorList>
            <consortium name="Ensembl"/>
        </authorList>
    </citation>
    <scope>IDENTIFICATION</scope>
</reference>
<comment type="subcellular location">
    <subcellularLocation>
        <location evidence="1">Cell membrane</location>
        <topology evidence="1">Multi-pass membrane protein</topology>
    </subcellularLocation>
</comment>
<dbReference type="Pfam" id="PF00001">
    <property type="entry name" value="7tm_1"/>
    <property type="match status" value="1"/>
</dbReference>
<evidence type="ECO:0000313" key="18">
    <source>
        <dbReference type="Ensembl" id="ENSVKKP00000012906.1"/>
    </source>
</evidence>
<keyword evidence="11 15" id="KW-0807">Transducer</keyword>
<dbReference type="InterPro" id="IPR017452">
    <property type="entry name" value="GPCR_Rhodpsn_7TM"/>
</dbReference>
<dbReference type="InterPro" id="IPR000826">
    <property type="entry name" value="Formyl_rcpt-rel"/>
</dbReference>
<dbReference type="SUPFAM" id="SSF81321">
    <property type="entry name" value="Family A G protein-coupled receptor-like"/>
    <property type="match status" value="1"/>
</dbReference>
<feature type="transmembrane region" description="Helical" evidence="16">
    <location>
        <begin position="170"/>
        <end position="191"/>
    </location>
</feature>
<dbReference type="PANTHER" id="PTHR24225:SF49">
    <property type="entry name" value="CHEMERIN-LIKE RECEPTOR 1"/>
    <property type="match status" value="1"/>
</dbReference>
<feature type="transmembrane region" description="Helical" evidence="16">
    <location>
        <begin position="305"/>
        <end position="325"/>
    </location>
</feature>
<dbReference type="InterPro" id="IPR002258">
    <property type="entry name" value="CML1"/>
</dbReference>
<keyword evidence="4 15" id="KW-0812">Transmembrane</keyword>
<gene>
    <name evidence="18" type="primary">CMKLR1</name>
</gene>
<dbReference type="PANTHER" id="PTHR24225">
    <property type="entry name" value="CHEMOTACTIC RECEPTOR"/>
    <property type="match status" value="1"/>
</dbReference>
<dbReference type="RefSeq" id="XP_044296865.1">
    <property type="nucleotide sequence ID" value="XM_044440930.1"/>
</dbReference>
<protein>
    <recommendedName>
        <fullName evidence="13">Chemerin-like receptor 1</fullName>
    </recommendedName>
    <alternativeName>
        <fullName evidence="14">Chemokine-like receptor 1</fullName>
    </alternativeName>
</protein>